<evidence type="ECO:0000256" key="1">
    <source>
        <dbReference type="SAM" id="MobiDB-lite"/>
    </source>
</evidence>
<dbReference type="EMBL" id="CH477906">
    <property type="protein sequence ID" value="EAT35173.1"/>
    <property type="molecule type" value="Genomic_DNA"/>
</dbReference>
<dbReference type="SUPFAM" id="SSF57625">
    <property type="entry name" value="Invertebrate chitin-binding proteins"/>
    <property type="match status" value="1"/>
</dbReference>
<name>A0A1S4FX35_AEDAE</name>
<dbReference type="HOGENOM" id="CLU_066078_0_0_1"/>
<dbReference type="Pfam" id="PF01607">
    <property type="entry name" value="CBM_14"/>
    <property type="match status" value="1"/>
</dbReference>
<gene>
    <name evidence="4" type="ORF">AaeL_AAEL012648</name>
</gene>
<dbReference type="PROSITE" id="PS50940">
    <property type="entry name" value="CHIT_BIND_II"/>
    <property type="match status" value="1"/>
</dbReference>
<evidence type="ECO:0000313" key="5">
    <source>
        <dbReference type="Proteomes" id="UP000682892"/>
    </source>
</evidence>
<feature type="domain" description="Chitin-binding type-2" evidence="3">
    <location>
        <begin position="107"/>
        <end position="164"/>
    </location>
</feature>
<sequence>MSRLVSLYAVFAVVLCWISVVRADGAEFTSGILRPAADPAEYVPVPCDGTKPTTCQSCNSIQVCVQGSTNNLIRTCPSSTPYCVQSDTGASCQSSPDSQCTVSAENGFVCTSTGFFPDPASCQVYHYCEREGEAGDTYDCPNGYRYNSQRKMCQLWGWNRRCDTVKCDPTSQNVFASYPYDDEYYVYCQYDYSTDTPTYKKSYVLSCGKGSKFDSKNQVCKFQCRKAGLFVNTVNPSQYYSCYRNRFQWEAKVNTCSKANYIFDEELMRCKENPDAAVTEPMTETDQNQPISLTSIDNKISGSGSASENSNSDSSTEKATKTEASTDTPAVAIVQSDTIPVRKDCLYFLKDLMLKNNIL</sequence>
<feature type="compositionally biased region" description="Low complexity" evidence="1">
    <location>
        <begin position="301"/>
        <end position="314"/>
    </location>
</feature>
<dbReference type="Proteomes" id="UP000682892">
    <property type="component" value="Unassembled WGS sequence"/>
</dbReference>
<dbReference type="GO" id="GO:0005576">
    <property type="term" value="C:extracellular region"/>
    <property type="evidence" value="ECO:0007669"/>
    <property type="project" value="InterPro"/>
</dbReference>
<proteinExistence type="predicted"/>
<feature type="chain" id="PRO_5036450123" evidence="2">
    <location>
        <begin position="24"/>
        <end position="359"/>
    </location>
</feature>
<evidence type="ECO:0000259" key="3">
    <source>
        <dbReference type="PROSITE" id="PS50940"/>
    </source>
</evidence>
<dbReference type="InterPro" id="IPR036508">
    <property type="entry name" value="Chitin-bd_dom_sf"/>
</dbReference>
<evidence type="ECO:0000256" key="2">
    <source>
        <dbReference type="SAM" id="SignalP"/>
    </source>
</evidence>
<dbReference type="InterPro" id="IPR002557">
    <property type="entry name" value="Chitin-bd_dom"/>
</dbReference>
<dbReference type="Gene3D" id="2.170.140.10">
    <property type="entry name" value="Chitin binding domain"/>
    <property type="match status" value="1"/>
</dbReference>
<feature type="compositionally biased region" description="Polar residues" evidence="1">
    <location>
        <begin position="282"/>
        <end position="300"/>
    </location>
</feature>
<accession>A0A1S4FX35</accession>
<feature type="signal peptide" evidence="2">
    <location>
        <begin position="1"/>
        <end position="23"/>
    </location>
</feature>
<reference evidence="4" key="2">
    <citation type="journal article" date="2007" name="Science">
        <title>Genome sequence of Aedes aegypti, a major arbovirus vector.</title>
        <authorList>
            <person name="Nene V."/>
            <person name="Wortman J.R."/>
            <person name="Lawson D."/>
            <person name="Haas B."/>
            <person name="Kodira C."/>
            <person name="Tu Z.J."/>
            <person name="Loftus B."/>
            <person name="Xi Z."/>
            <person name="Megy K."/>
            <person name="Grabherr M."/>
            <person name="Ren Q."/>
            <person name="Zdobnov E.M."/>
            <person name="Lobo N.F."/>
            <person name="Campbell K.S."/>
            <person name="Brown S.E."/>
            <person name="Bonaldo M.F."/>
            <person name="Zhu J."/>
            <person name="Sinkins S.P."/>
            <person name="Hogenkamp D.G."/>
            <person name="Amedeo P."/>
            <person name="Arensburger P."/>
            <person name="Atkinson P.W."/>
            <person name="Bidwell S."/>
            <person name="Biedler J."/>
            <person name="Birney E."/>
            <person name="Bruggner R.V."/>
            <person name="Costas J."/>
            <person name="Coy M.R."/>
            <person name="Crabtree J."/>
            <person name="Crawford M."/>
            <person name="Debruyn B."/>
            <person name="Decaprio D."/>
            <person name="Eiglmeier K."/>
            <person name="Eisenstadt E."/>
            <person name="El-Dorry H."/>
            <person name="Gelbart W.M."/>
            <person name="Gomes S.L."/>
            <person name="Hammond M."/>
            <person name="Hannick L.I."/>
            <person name="Hogan J.R."/>
            <person name="Holmes M.H."/>
            <person name="Jaffe D."/>
            <person name="Johnston J.S."/>
            <person name="Kennedy R.C."/>
            <person name="Koo H."/>
            <person name="Kravitz S."/>
            <person name="Kriventseva E.V."/>
            <person name="Kulp D."/>
            <person name="Labutti K."/>
            <person name="Lee E."/>
            <person name="Li S."/>
            <person name="Lovin D.D."/>
            <person name="Mao C."/>
            <person name="Mauceli E."/>
            <person name="Menck C.F."/>
            <person name="Miller J.R."/>
            <person name="Montgomery P."/>
            <person name="Mori A."/>
            <person name="Nascimento A.L."/>
            <person name="Naveira H.F."/>
            <person name="Nusbaum C."/>
            <person name="O'leary S."/>
            <person name="Orvis J."/>
            <person name="Pertea M."/>
            <person name="Quesneville H."/>
            <person name="Reidenbach K.R."/>
            <person name="Rogers Y.H."/>
            <person name="Roth C.W."/>
            <person name="Schneider J.R."/>
            <person name="Schatz M."/>
            <person name="Shumway M."/>
            <person name="Stanke M."/>
            <person name="Stinson E.O."/>
            <person name="Tubio J.M."/>
            <person name="Vanzee J.P."/>
            <person name="Verjovski-Almeida S."/>
            <person name="Werner D."/>
            <person name="White O."/>
            <person name="Wyder S."/>
            <person name="Zeng Q."/>
            <person name="Zhao Q."/>
            <person name="Zhao Y."/>
            <person name="Hill C.A."/>
            <person name="Raikhel A.S."/>
            <person name="Soares M.B."/>
            <person name="Knudson D.L."/>
            <person name="Lee N.H."/>
            <person name="Galagan J."/>
            <person name="Salzberg S.L."/>
            <person name="Paulsen I.T."/>
            <person name="Dimopoulos G."/>
            <person name="Collins F.H."/>
            <person name="Birren B."/>
            <person name="Fraser-Liggett C.M."/>
            <person name="Severson D.W."/>
        </authorList>
    </citation>
    <scope>NUCLEOTIDE SEQUENCE [LARGE SCALE GENOMIC DNA]</scope>
    <source>
        <strain evidence="4">Liverpool</strain>
    </source>
</reference>
<dbReference type="OrthoDB" id="6020543at2759"/>
<dbReference type="GO" id="GO:0008061">
    <property type="term" value="F:chitin binding"/>
    <property type="evidence" value="ECO:0007669"/>
    <property type="project" value="InterPro"/>
</dbReference>
<reference evidence="4" key="3">
    <citation type="submission" date="2012-09" db="EMBL/GenBank/DDBJ databases">
        <authorList>
            <consortium name="VectorBase"/>
        </authorList>
    </citation>
    <scope>NUCLEOTIDE SEQUENCE</scope>
    <source>
        <strain evidence="4">Liverpool</strain>
    </source>
</reference>
<dbReference type="SMART" id="SM00494">
    <property type="entry name" value="ChtBD2"/>
    <property type="match status" value="2"/>
</dbReference>
<dbReference type="KEGG" id="aag:5576623"/>
<evidence type="ECO:0000313" key="4">
    <source>
        <dbReference type="EMBL" id="EAT35173.1"/>
    </source>
</evidence>
<protein>
    <submittedName>
        <fullName evidence="4">AAEL012648-PA</fullName>
    </submittedName>
</protein>
<keyword evidence="2" id="KW-0732">Signal</keyword>
<reference evidence="4" key="1">
    <citation type="submission" date="2005-10" db="EMBL/GenBank/DDBJ databases">
        <authorList>
            <person name="Loftus B.J."/>
            <person name="Nene V.M."/>
            <person name="Hannick L.I."/>
            <person name="Bidwell S."/>
            <person name="Haas B."/>
            <person name="Amedeo P."/>
            <person name="Orvis J."/>
            <person name="Wortman J.R."/>
            <person name="White O.R."/>
            <person name="Salzberg S."/>
            <person name="Shumway M."/>
            <person name="Koo H."/>
            <person name="Zhao Y."/>
            <person name="Holmes M."/>
            <person name="Miller J."/>
            <person name="Schatz M."/>
            <person name="Pop M."/>
            <person name="Pai G."/>
            <person name="Utterback T."/>
            <person name="Rogers Y.-H."/>
            <person name="Kravitz S."/>
            <person name="Fraser C.M."/>
        </authorList>
    </citation>
    <scope>NUCLEOTIDE SEQUENCE</scope>
    <source>
        <strain evidence="4">Liverpool</strain>
    </source>
</reference>
<organism evidence="4 5">
    <name type="scientific">Aedes aegypti</name>
    <name type="common">Yellowfever mosquito</name>
    <name type="synonym">Culex aegypti</name>
    <dbReference type="NCBI Taxonomy" id="7159"/>
    <lineage>
        <taxon>Eukaryota</taxon>
        <taxon>Metazoa</taxon>
        <taxon>Ecdysozoa</taxon>
        <taxon>Arthropoda</taxon>
        <taxon>Hexapoda</taxon>
        <taxon>Insecta</taxon>
        <taxon>Pterygota</taxon>
        <taxon>Neoptera</taxon>
        <taxon>Endopterygota</taxon>
        <taxon>Diptera</taxon>
        <taxon>Nematocera</taxon>
        <taxon>Culicoidea</taxon>
        <taxon>Culicidae</taxon>
        <taxon>Culicinae</taxon>
        <taxon>Aedini</taxon>
        <taxon>Aedes</taxon>
        <taxon>Stegomyia</taxon>
    </lineage>
</organism>
<feature type="region of interest" description="Disordered" evidence="1">
    <location>
        <begin position="278"/>
        <end position="327"/>
    </location>
</feature>
<dbReference type="OMA" id="WEAKVNT"/>
<dbReference type="AlphaFoldDB" id="A0A1S4FX35"/>